<dbReference type="AlphaFoldDB" id="A0A6M4H8G2"/>
<dbReference type="Gene3D" id="2.60.130.10">
    <property type="entry name" value="Aromatic compound dioxygenase"/>
    <property type="match status" value="1"/>
</dbReference>
<reference evidence="6 7" key="1">
    <citation type="submission" date="2020-04" db="EMBL/GenBank/DDBJ databases">
        <title>Usitatibacter rugosus gen. nov., sp. nov. and Usitatibacter palustris sp. nov., novel members of Usitatibacteraceae fam. nov. within the order Nitrosomonadales isolated from soil.</title>
        <authorList>
            <person name="Huber K.J."/>
            <person name="Neumann-Schaal M."/>
            <person name="Geppert A."/>
            <person name="Luckner M."/>
            <person name="Wanner G."/>
            <person name="Overmann J."/>
        </authorList>
    </citation>
    <scope>NUCLEOTIDE SEQUENCE [LARGE SCALE GENOMIC DNA]</scope>
    <source>
        <strain evidence="6 7">Swamp67</strain>
    </source>
</reference>
<dbReference type="CDD" id="cd00421">
    <property type="entry name" value="intradiol_dioxygenase"/>
    <property type="match status" value="1"/>
</dbReference>
<dbReference type="GO" id="GO:0008199">
    <property type="term" value="F:ferric iron binding"/>
    <property type="evidence" value="ECO:0007669"/>
    <property type="project" value="InterPro"/>
</dbReference>
<dbReference type="PROSITE" id="PS51318">
    <property type="entry name" value="TAT"/>
    <property type="match status" value="1"/>
</dbReference>
<proteinExistence type="inferred from homology"/>
<dbReference type="SUPFAM" id="SSF49482">
    <property type="entry name" value="Aromatic compound dioxygenase"/>
    <property type="match status" value="1"/>
</dbReference>
<evidence type="ECO:0000313" key="7">
    <source>
        <dbReference type="Proteomes" id="UP000503096"/>
    </source>
</evidence>
<dbReference type="KEGG" id="upl:DSM104440_02276"/>
<keyword evidence="4" id="KW-0732">Signal</keyword>
<organism evidence="6 7">
    <name type="scientific">Usitatibacter palustris</name>
    <dbReference type="NCBI Taxonomy" id="2732487"/>
    <lineage>
        <taxon>Bacteria</taxon>
        <taxon>Pseudomonadati</taxon>
        <taxon>Pseudomonadota</taxon>
        <taxon>Betaproteobacteria</taxon>
        <taxon>Nitrosomonadales</taxon>
        <taxon>Usitatibacteraceae</taxon>
        <taxon>Usitatibacter</taxon>
    </lineage>
</organism>
<feature type="signal peptide" evidence="4">
    <location>
        <begin position="1"/>
        <end position="29"/>
    </location>
</feature>
<dbReference type="InterPro" id="IPR015889">
    <property type="entry name" value="Intradiol_dOase_core"/>
</dbReference>
<evidence type="ECO:0000256" key="3">
    <source>
        <dbReference type="ARBA" id="ARBA00023002"/>
    </source>
</evidence>
<dbReference type="EMBL" id="CP053073">
    <property type="protein sequence ID" value="QJR15455.1"/>
    <property type="molecule type" value="Genomic_DNA"/>
</dbReference>
<dbReference type="InterPro" id="IPR000627">
    <property type="entry name" value="Intradiol_dOase_C"/>
</dbReference>
<dbReference type="Pfam" id="PF00775">
    <property type="entry name" value="Dioxygenase_C"/>
    <property type="match status" value="1"/>
</dbReference>
<dbReference type="PANTHER" id="PTHR33711">
    <property type="entry name" value="DIOXYGENASE, PUTATIVE (AFU_ORTHOLOGUE AFUA_2G02910)-RELATED"/>
    <property type="match status" value="1"/>
</dbReference>
<sequence>MTDRPERRRVLKALGIAAAWPLVAAPAVAAETYRPATPKLTAGPQYPKIFPTDSDWDMTRVAGRDNPATGVVTDITGTVMNRKSQPQAGLRLEFWQSDADGIYLNTGATGGDANFQGFAAVTTDADGRYKLRTIKPVPYPGRTAHIHFLVKDDGKEVLASEMFVYGMPGNDGDGLYRSLGANAELVTVKLTDAPKDSGAKLRGTFDIVIPRKD</sequence>
<comment type="similarity">
    <text evidence="1">Belongs to the intradiol ring-cleavage dioxygenase family.</text>
</comment>
<dbReference type="InParanoid" id="A0A6M4H8G2"/>
<protein>
    <recommendedName>
        <fullName evidence="5">Intradiol ring-cleavage dioxygenases domain-containing protein</fullName>
    </recommendedName>
</protein>
<dbReference type="Proteomes" id="UP000503096">
    <property type="component" value="Chromosome"/>
</dbReference>
<evidence type="ECO:0000313" key="6">
    <source>
        <dbReference type="EMBL" id="QJR15455.1"/>
    </source>
</evidence>
<gene>
    <name evidence="6" type="ORF">DSM104440_02276</name>
</gene>
<evidence type="ECO:0000256" key="2">
    <source>
        <dbReference type="ARBA" id="ARBA00022964"/>
    </source>
</evidence>
<evidence type="ECO:0000259" key="5">
    <source>
        <dbReference type="Pfam" id="PF00775"/>
    </source>
</evidence>
<dbReference type="GO" id="GO:0016702">
    <property type="term" value="F:oxidoreductase activity, acting on single donors with incorporation of molecular oxygen, incorporation of two atoms of oxygen"/>
    <property type="evidence" value="ECO:0007669"/>
    <property type="project" value="InterPro"/>
</dbReference>
<dbReference type="PANTHER" id="PTHR33711:SF9">
    <property type="entry name" value="PROTOCATECHUATE 3,4-DIOXYGENASE ALPHA CHAIN"/>
    <property type="match status" value="1"/>
</dbReference>
<keyword evidence="3" id="KW-0560">Oxidoreductase</keyword>
<dbReference type="InterPro" id="IPR006311">
    <property type="entry name" value="TAT_signal"/>
</dbReference>
<evidence type="ECO:0000256" key="1">
    <source>
        <dbReference type="ARBA" id="ARBA00007825"/>
    </source>
</evidence>
<evidence type="ECO:0000256" key="4">
    <source>
        <dbReference type="SAM" id="SignalP"/>
    </source>
</evidence>
<dbReference type="RefSeq" id="WP_171162739.1">
    <property type="nucleotide sequence ID" value="NZ_CP053073.1"/>
</dbReference>
<name>A0A6M4H8G2_9PROT</name>
<keyword evidence="7" id="KW-1185">Reference proteome</keyword>
<keyword evidence="2" id="KW-0223">Dioxygenase</keyword>
<feature type="chain" id="PRO_5026823976" description="Intradiol ring-cleavage dioxygenases domain-containing protein" evidence="4">
    <location>
        <begin position="30"/>
        <end position="213"/>
    </location>
</feature>
<dbReference type="InterPro" id="IPR050770">
    <property type="entry name" value="Intradiol_RC_Dioxygenase"/>
</dbReference>
<accession>A0A6M4H8G2</accession>
<feature type="domain" description="Intradiol ring-cleavage dioxygenases" evidence="5">
    <location>
        <begin position="43"/>
        <end position="144"/>
    </location>
</feature>